<dbReference type="RefSeq" id="WP_141963777.1">
    <property type="nucleotide sequence ID" value="NZ_VFOZ01000003.1"/>
</dbReference>
<dbReference type="AlphaFoldDB" id="A0A543BT82"/>
<dbReference type="GO" id="GO:0003677">
    <property type="term" value="F:DNA binding"/>
    <property type="evidence" value="ECO:0007669"/>
    <property type="project" value="InterPro"/>
</dbReference>
<comment type="caution">
    <text evidence="2">The sequence shown here is derived from an EMBL/GenBank/DDBJ whole genome shotgun (WGS) entry which is preliminary data.</text>
</comment>
<evidence type="ECO:0000259" key="1">
    <source>
        <dbReference type="SMART" id="SM00530"/>
    </source>
</evidence>
<dbReference type="CDD" id="cd00093">
    <property type="entry name" value="HTH_XRE"/>
    <property type="match status" value="1"/>
</dbReference>
<gene>
    <name evidence="2" type="ORF">FB559_8661</name>
</gene>
<dbReference type="OrthoDB" id="3466567at2"/>
<dbReference type="SUPFAM" id="SSF47413">
    <property type="entry name" value="lambda repressor-like DNA-binding domains"/>
    <property type="match status" value="1"/>
</dbReference>
<organism evidence="2 3">
    <name type="scientific">Actinoallomurus bryophytorum</name>
    <dbReference type="NCBI Taxonomy" id="1490222"/>
    <lineage>
        <taxon>Bacteria</taxon>
        <taxon>Bacillati</taxon>
        <taxon>Actinomycetota</taxon>
        <taxon>Actinomycetes</taxon>
        <taxon>Streptosporangiales</taxon>
        <taxon>Thermomonosporaceae</taxon>
        <taxon>Actinoallomurus</taxon>
    </lineage>
</organism>
<evidence type="ECO:0000313" key="2">
    <source>
        <dbReference type="EMBL" id="TQL88048.1"/>
    </source>
</evidence>
<dbReference type="Proteomes" id="UP000316096">
    <property type="component" value="Unassembled WGS sequence"/>
</dbReference>
<proteinExistence type="predicted"/>
<feature type="domain" description="HTH cro/C1-type" evidence="1">
    <location>
        <begin position="19"/>
        <end position="74"/>
    </location>
</feature>
<sequence length="273" mass="30435">MVAQRDPYDLPAVRAFAAELAAWRCDAGSSKIELAETLGYTPQLISQFEASKNIPSKKFAEDADTHFETNGVFVRLWKLINETRHLAALPPGFNDFVAREAAASTMHVFEPNVIKGIFQTREYAYEVMRAGRGLEEIEQLVNKRMDRQEILNRPEPPRIVAIFDEVAIRRTIGDHQVMRGQIHRLTEVAELPNVTMQIVPSGKGAYPGLMGAFTILGFDDGPEAVYAEGHVGGQITADRAIVREYKLRYDLIRGAAVSADESLKLLHVTLESL</sequence>
<reference evidence="2 3" key="1">
    <citation type="submission" date="2019-06" db="EMBL/GenBank/DDBJ databases">
        <title>Sequencing the genomes of 1000 actinobacteria strains.</title>
        <authorList>
            <person name="Klenk H.-P."/>
        </authorList>
    </citation>
    <scope>NUCLEOTIDE SEQUENCE [LARGE SCALE GENOMIC DNA]</scope>
    <source>
        <strain evidence="2 3">DSM 102200</strain>
    </source>
</reference>
<protein>
    <recommendedName>
        <fullName evidence="1">HTH cro/C1-type domain-containing protein</fullName>
    </recommendedName>
</protein>
<evidence type="ECO:0000313" key="3">
    <source>
        <dbReference type="Proteomes" id="UP000316096"/>
    </source>
</evidence>
<accession>A0A543BT82</accession>
<dbReference type="InterPro" id="IPR001387">
    <property type="entry name" value="Cro/C1-type_HTH"/>
</dbReference>
<keyword evidence="3" id="KW-1185">Reference proteome</keyword>
<dbReference type="InterPro" id="IPR010982">
    <property type="entry name" value="Lambda_DNA-bd_dom_sf"/>
</dbReference>
<dbReference type="SMART" id="SM00530">
    <property type="entry name" value="HTH_XRE"/>
    <property type="match status" value="1"/>
</dbReference>
<name>A0A543BT82_9ACTN</name>
<dbReference type="Pfam" id="PF19054">
    <property type="entry name" value="DUF5753"/>
    <property type="match status" value="1"/>
</dbReference>
<dbReference type="InterPro" id="IPR043917">
    <property type="entry name" value="DUF5753"/>
</dbReference>
<dbReference type="EMBL" id="VFOZ01000003">
    <property type="protein sequence ID" value="TQL88048.1"/>
    <property type="molecule type" value="Genomic_DNA"/>
</dbReference>